<comment type="caution">
    <text evidence="1">The sequence shown here is derived from an EMBL/GenBank/DDBJ whole genome shotgun (WGS) entry which is preliminary data.</text>
</comment>
<evidence type="ECO:0000313" key="2">
    <source>
        <dbReference type="Proteomes" id="UP001501666"/>
    </source>
</evidence>
<protein>
    <submittedName>
        <fullName evidence="1">Uncharacterized protein</fullName>
    </submittedName>
</protein>
<sequence length="62" mass="6510">MISSPGSAHRARRRAAEAAAHTAWRRGRLAAEATHVHELADQLAAALTTISTSSLTDMVAMG</sequence>
<keyword evidence="2" id="KW-1185">Reference proteome</keyword>
<proteinExistence type="predicted"/>
<reference evidence="2" key="1">
    <citation type="journal article" date="2019" name="Int. J. Syst. Evol. Microbiol.">
        <title>The Global Catalogue of Microorganisms (GCM) 10K type strain sequencing project: providing services to taxonomists for standard genome sequencing and annotation.</title>
        <authorList>
            <consortium name="The Broad Institute Genomics Platform"/>
            <consortium name="The Broad Institute Genome Sequencing Center for Infectious Disease"/>
            <person name="Wu L."/>
            <person name="Ma J."/>
        </authorList>
    </citation>
    <scope>NUCLEOTIDE SEQUENCE [LARGE SCALE GENOMIC DNA]</scope>
    <source>
        <strain evidence="2">JCM 6835</strain>
    </source>
</reference>
<accession>A0ABP6FU79</accession>
<gene>
    <name evidence="1" type="ORF">GCM10010412_098070</name>
</gene>
<name>A0ABP6FU79_9ACTN</name>
<dbReference type="Proteomes" id="UP001501666">
    <property type="component" value="Unassembled WGS sequence"/>
</dbReference>
<dbReference type="RefSeq" id="WP_346157708.1">
    <property type="nucleotide sequence ID" value="NZ_BAAATE010000062.1"/>
</dbReference>
<organism evidence="1 2">
    <name type="scientific">Nonomuraea recticatena</name>
    <dbReference type="NCBI Taxonomy" id="46178"/>
    <lineage>
        <taxon>Bacteria</taxon>
        <taxon>Bacillati</taxon>
        <taxon>Actinomycetota</taxon>
        <taxon>Actinomycetes</taxon>
        <taxon>Streptosporangiales</taxon>
        <taxon>Streptosporangiaceae</taxon>
        <taxon>Nonomuraea</taxon>
    </lineage>
</organism>
<evidence type="ECO:0000313" key="1">
    <source>
        <dbReference type="EMBL" id="GAA2700754.1"/>
    </source>
</evidence>
<dbReference type="EMBL" id="BAAATE010000062">
    <property type="protein sequence ID" value="GAA2700754.1"/>
    <property type="molecule type" value="Genomic_DNA"/>
</dbReference>